<dbReference type="PANTHER" id="PTHR12834:SF12">
    <property type="entry name" value="SIGNAL RECOGNITION PARTICLE 9 KDA PROTEIN"/>
    <property type="match status" value="1"/>
</dbReference>
<reference evidence="3 4" key="1">
    <citation type="journal article" date="2015" name="Genome Biol. Evol.">
        <title>Phylogenomic analyses indicate that early fungi evolved digesting cell walls of algal ancestors of land plants.</title>
        <authorList>
            <person name="Chang Y."/>
            <person name="Wang S."/>
            <person name="Sekimoto S."/>
            <person name="Aerts A.L."/>
            <person name="Choi C."/>
            <person name="Clum A."/>
            <person name="LaButti K.M."/>
            <person name="Lindquist E.A."/>
            <person name="Yee Ngan C."/>
            <person name="Ohm R.A."/>
            <person name="Salamov A.A."/>
            <person name="Grigoriev I.V."/>
            <person name="Spatafora J.W."/>
            <person name="Berbee M.L."/>
        </authorList>
    </citation>
    <scope>NUCLEOTIDE SEQUENCE [LARGE SCALE GENOMIC DNA]</scope>
    <source>
        <strain evidence="3 4">NRRL 1564</strain>
    </source>
</reference>
<dbReference type="InterPro" id="IPR039432">
    <property type="entry name" value="SRP9_dom"/>
</dbReference>
<dbReference type="Pfam" id="PF05486">
    <property type="entry name" value="SRP9-21"/>
    <property type="match status" value="1"/>
</dbReference>
<dbReference type="GO" id="GO:0008312">
    <property type="term" value="F:7S RNA binding"/>
    <property type="evidence" value="ECO:0007669"/>
    <property type="project" value="InterPro"/>
</dbReference>
<accession>A0A2G5B7F7</accession>
<dbReference type="Proteomes" id="UP000242474">
    <property type="component" value="Unassembled WGS sequence"/>
</dbReference>
<dbReference type="OrthoDB" id="360923at2759"/>
<dbReference type="InterPro" id="IPR009018">
    <property type="entry name" value="Signal_recog_particle_SRP9/14"/>
</dbReference>
<dbReference type="Gene3D" id="3.30.720.10">
    <property type="entry name" value="Signal recognition particle alu RNA binding heterodimer, srp9/1"/>
    <property type="match status" value="1"/>
</dbReference>
<dbReference type="SUPFAM" id="SSF54762">
    <property type="entry name" value="Signal recognition particle alu RNA binding heterodimer, SRP9/14"/>
    <property type="match status" value="1"/>
</dbReference>
<organism evidence="3 4">
    <name type="scientific">Coemansia reversa (strain ATCC 12441 / NRRL 1564)</name>
    <dbReference type="NCBI Taxonomy" id="763665"/>
    <lineage>
        <taxon>Eukaryota</taxon>
        <taxon>Fungi</taxon>
        <taxon>Fungi incertae sedis</taxon>
        <taxon>Zoopagomycota</taxon>
        <taxon>Kickxellomycotina</taxon>
        <taxon>Kickxellomycetes</taxon>
        <taxon>Kickxellales</taxon>
        <taxon>Kickxellaceae</taxon>
        <taxon>Coemansia</taxon>
    </lineage>
</organism>
<dbReference type="GO" id="GO:0005786">
    <property type="term" value="C:signal recognition particle, endoplasmic reticulum targeting"/>
    <property type="evidence" value="ECO:0007669"/>
    <property type="project" value="TreeGrafter"/>
</dbReference>
<name>A0A2G5B7F7_COERN</name>
<dbReference type="InterPro" id="IPR039914">
    <property type="entry name" value="SRP9-like"/>
</dbReference>
<feature type="non-terminal residue" evidence="3">
    <location>
        <position position="125"/>
    </location>
</feature>
<gene>
    <name evidence="3" type="ORF">COEREDRAFT_82358</name>
</gene>
<feature type="compositionally biased region" description="Basic residues" evidence="1">
    <location>
        <begin position="115"/>
        <end position="125"/>
    </location>
</feature>
<dbReference type="EMBL" id="KZ303511">
    <property type="protein sequence ID" value="PIA14930.1"/>
    <property type="molecule type" value="Genomic_DNA"/>
</dbReference>
<dbReference type="GO" id="GO:0006614">
    <property type="term" value="P:SRP-dependent cotranslational protein targeting to membrane"/>
    <property type="evidence" value="ECO:0007669"/>
    <property type="project" value="InterPro"/>
</dbReference>
<dbReference type="AlphaFoldDB" id="A0A2G5B7F7"/>
<evidence type="ECO:0000313" key="4">
    <source>
        <dbReference type="Proteomes" id="UP000242474"/>
    </source>
</evidence>
<evidence type="ECO:0000259" key="2">
    <source>
        <dbReference type="Pfam" id="PF05486"/>
    </source>
</evidence>
<feature type="region of interest" description="Disordered" evidence="1">
    <location>
        <begin position="85"/>
        <end position="125"/>
    </location>
</feature>
<dbReference type="PANTHER" id="PTHR12834">
    <property type="entry name" value="SIGNAL RECOGNITION PARTICLE 9 KDA PROTEIN"/>
    <property type="match status" value="1"/>
</dbReference>
<keyword evidence="4" id="KW-1185">Reference proteome</keyword>
<protein>
    <submittedName>
        <fullName evidence="3">SRP9-domain-containing protein</fullName>
    </submittedName>
</protein>
<dbReference type="STRING" id="763665.A0A2G5B7F7"/>
<evidence type="ECO:0000313" key="3">
    <source>
        <dbReference type="EMBL" id="PIA14930.1"/>
    </source>
</evidence>
<sequence length="125" mass="14043">MVYYDNWDAFETAAVDLFSSAANKARYTVKYRNSDAALILKVTDDATCVQLRTEKLDDIRKIAHLHRQLAQTTSHRAQEIKGLAPMFPKREKPEAQSAAKVKSGSGVAKQQQQSRGKKKAHGKKR</sequence>
<evidence type="ECO:0000256" key="1">
    <source>
        <dbReference type="SAM" id="MobiDB-lite"/>
    </source>
</evidence>
<proteinExistence type="predicted"/>
<feature type="domain" description="SRP9" evidence="2">
    <location>
        <begin position="5"/>
        <end position="71"/>
    </location>
</feature>